<protein>
    <submittedName>
        <fullName evidence="6">RNA guanine-N7 methyltransferase activating subunit-like</fullName>
    </submittedName>
</protein>
<proteinExistence type="inferred from homology"/>
<feature type="region of interest" description="Disordered" evidence="4">
    <location>
        <begin position="28"/>
        <end position="136"/>
    </location>
</feature>
<name>A0A6P7M2J7_BETSP</name>
<feature type="compositionally biased region" description="Basic and acidic residues" evidence="4">
    <location>
        <begin position="83"/>
        <end position="107"/>
    </location>
</feature>
<reference evidence="6" key="1">
    <citation type="submission" date="2025-08" db="UniProtKB">
        <authorList>
            <consortium name="RefSeq"/>
        </authorList>
    </citation>
    <scope>IDENTIFICATION</scope>
</reference>
<feature type="compositionally biased region" description="Basic and acidic residues" evidence="4">
    <location>
        <begin position="58"/>
        <end position="67"/>
    </location>
</feature>
<dbReference type="GO" id="GO:0003723">
    <property type="term" value="F:RNA binding"/>
    <property type="evidence" value="ECO:0007669"/>
    <property type="project" value="InterPro"/>
</dbReference>
<feature type="compositionally biased region" description="Low complexity" evidence="4">
    <location>
        <begin position="112"/>
        <end position="126"/>
    </location>
</feature>
<evidence type="ECO:0000313" key="5">
    <source>
        <dbReference type="Proteomes" id="UP000515150"/>
    </source>
</evidence>
<dbReference type="AlphaFoldDB" id="A0A6P7M2J7"/>
<evidence type="ECO:0000313" key="6">
    <source>
        <dbReference type="RefSeq" id="XP_029000428.1"/>
    </source>
</evidence>
<dbReference type="GeneID" id="114852280"/>
<organism evidence="5 6">
    <name type="scientific">Betta splendens</name>
    <name type="common">Siamese fighting fish</name>
    <dbReference type="NCBI Taxonomy" id="158456"/>
    <lineage>
        <taxon>Eukaryota</taxon>
        <taxon>Metazoa</taxon>
        <taxon>Chordata</taxon>
        <taxon>Craniata</taxon>
        <taxon>Vertebrata</taxon>
        <taxon>Euteleostomi</taxon>
        <taxon>Actinopterygii</taxon>
        <taxon>Neopterygii</taxon>
        <taxon>Teleostei</taxon>
        <taxon>Neoteleostei</taxon>
        <taxon>Acanthomorphata</taxon>
        <taxon>Anabantaria</taxon>
        <taxon>Anabantiformes</taxon>
        <taxon>Anabantoidei</taxon>
        <taxon>Osphronemidae</taxon>
        <taxon>Betta</taxon>
    </lineage>
</organism>
<evidence type="ECO:0000256" key="3">
    <source>
        <dbReference type="ARBA" id="ARBA00034716"/>
    </source>
</evidence>
<dbReference type="PANTHER" id="PTHR48168:SF1">
    <property type="entry name" value="RNA GUANINE-N7 METHYLTRANSFERASE ACTIVATING SUBUNIT-RELATED"/>
    <property type="match status" value="1"/>
</dbReference>
<dbReference type="OrthoDB" id="5875297at2759"/>
<dbReference type="Proteomes" id="UP000515150">
    <property type="component" value="Chromosome 3"/>
</dbReference>
<dbReference type="Pfam" id="PF15320">
    <property type="entry name" value="RAM"/>
    <property type="match status" value="1"/>
</dbReference>
<comment type="similarity">
    <text evidence="3">Belongs to the RAM family.</text>
</comment>
<accession>A0A6P7M2J7</accession>
<keyword evidence="5" id="KW-1185">Reference proteome</keyword>
<comment type="subcellular location">
    <subcellularLocation>
        <location evidence="1">Nucleus</location>
    </subcellularLocation>
</comment>
<dbReference type="RefSeq" id="XP_029000428.1">
    <property type="nucleotide sequence ID" value="XM_029144595.2"/>
</dbReference>
<evidence type="ECO:0000256" key="4">
    <source>
        <dbReference type="SAM" id="MobiDB-lite"/>
    </source>
</evidence>
<dbReference type="InterPro" id="IPR028271">
    <property type="entry name" value="RAMAC"/>
</dbReference>
<dbReference type="InParanoid" id="A0A6P7M2J7"/>
<evidence type="ECO:0000256" key="1">
    <source>
        <dbReference type="ARBA" id="ARBA00004123"/>
    </source>
</evidence>
<keyword evidence="2" id="KW-0539">Nucleus</keyword>
<gene>
    <name evidence="6" type="primary">LOC114852280</name>
</gene>
<sequence>MQTSIRMTEKSEKLQEYEELFAHRFSSEDQEYQEYLSRPADPPPIVEDWRARGGGNQRGRDNRYQDRRGHRGRGWGGGGGEQGWRRDQRGQQHWHERGRDRDRDRHWGHGSGYHSGHSSSTQGYSSRPNRPHFDPY</sequence>
<dbReference type="PANTHER" id="PTHR48168">
    <property type="entry name" value="RNA GUANINE-7 METHYLTRANSFERASE-ACTIVATING SUBUNIT-LIKE (PSEUDOGENE)-RELATED"/>
    <property type="match status" value="1"/>
</dbReference>
<dbReference type="GO" id="GO:0031533">
    <property type="term" value="C:mRNA capping enzyme complex"/>
    <property type="evidence" value="ECO:0007669"/>
    <property type="project" value="InterPro"/>
</dbReference>
<dbReference type="GO" id="GO:0106005">
    <property type="term" value="P:RNA 5'-cap (guanine-N7)-methylation"/>
    <property type="evidence" value="ECO:0007669"/>
    <property type="project" value="InterPro"/>
</dbReference>
<dbReference type="KEGG" id="bspl:114852280"/>
<evidence type="ECO:0000256" key="2">
    <source>
        <dbReference type="ARBA" id="ARBA00023242"/>
    </source>
</evidence>